<accession>A0A8H9M4Q0</accession>
<evidence type="ECO:0000259" key="2">
    <source>
        <dbReference type="PROSITE" id="PS51903"/>
    </source>
</evidence>
<dbReference type="EMBL" id="BNAV01000003">
    <property type="protein sequence ID" value="GHF50037.1"/>
    <property type="molecule type" value="Genomic_DNA"/>
</dbReference>
<comment type="caution">
    <text evidence="3">The sequence shown here is derived from an EMBL/GenBank/DDBJ whole genome shotgun (WGS) entry which is preliminary data.</text>
</comment>
<keyword evidence="1" id="KW-0677">Repeat</keyword>
<evidence type="ECO:0000256" key="1">
    <source>
        <dbReference type="PROSITE-ProRule" id="PRU01251"/>
    </source>
</evidence>
<proteinExistence type="predicted"/>
<dbReference type="RefSeq" id="WP_145934196.1">
    <property type="nucleotide sequence ID" value="NZ_BNAV01000003.1"/>
</dbReference>
<dbReference type="AlphaFoldDB" id="A0A8H9M4Q0"/>
<reference evidence="3" key="2">
    <citation type="submission" date="2020-09" db="EMBL/GenBank/DDBJ databases">
        <authorList>
            <person name="Sun Q."/>
            <person name="Zhou Y."/>
        </authorList>
    </citation>
    <scope>NUCLEOTIDE SEQUENCE</scope>
    <source>
        <strain evidence="3">CGMCC 4.7679</strain>
    </source>
</reference>
<dbReference type="PROSITE" id="PS51903">
    <property type="entry name" value="CLP_R"/>
    <property type="match status" value="1"/>
</dbReference>
<reference evidence="3" key="1">
    <citation type="journal article" date="2014" name="Int. J. Syst. Evol. Microbiol.">
        <title>Complete genome sequence of Corynebacterium casei LMG S-19264T (=DSM 44701T), isolated from a smear-ripened cheese.</title>
        <authorList>
            <consortium name="US DOE Joint Genome Institute (JGI-PGF)"/>
            <person name="Walter F."/>
            <person name="Albersmeier A."/>
            <person name="Kalinowski J."/>
            <person name="Ruckert C."/>
        </authorList>
    </citation>
    <scope>NUCLEOTIDE SEQUENCE</scope>
    <source>
        <strain evidence="3">CGMCC 4.7679</strain>
    </source>
</reference>
<sequence length="146" mass="15712">MFERFNDEARRIVVRAQEECLRLGHRHIGTEHFLLALARQDAGRAAAVLSAAGVPHARAEAAVERREGRGHGVRSGHLPFTPGAKAILERAPSVADEHQHEVVTPEHLFLALLTDPDDTVVRVLTALDVDPAALLGDVTALVDGAS</sequence>
<dbReference type="InterPro" id="IPR004176">
    <property type="entry name" value="Clp_R_N"/>
</dbReference>
<keyword evidence="4" id="KW-1185">Reference proteome</keyword>
<dbReference type="SUPFAM" id="SSF81923">
    <property type="entry name" value="Double Clp-N motif"/>
    <property type="match status" value="1"/>
</dbReference>
<dbReference type="InterPro" id="IPR036628">
    <property type="entry name" value="Clp_N_dom_sf"/>
</dbReference>
<gene>
    <name evidence="3" type="ORF">GCM10017566_23900</name>
</gene>
<dbReference type="Gene3D" id="1.10.1780.10">
    <property type="entry name" value="Clp, N-terminal domain"/>
    <property type="match status" value="1"/>
</dbReference>
<evidence type="ECO:0000313" key="4">
    <source>
        <dbReference type="Proteomes" id="UP000658656"/>
    </source>
</evidence>
<organism evidence="3 4">
    <name type="scientific">Amycolatopsis bartoniae</name>
    <dbReference type="NCBI Taxonomy" id="941986"/>
    <lineage>
        <taxon>Bacteria</taxon>
        <taxon>Bacillati</taxon>
        <taxon>Actinomycetota</taxon>
        <taxon>Actinomycetes</taxon>
        <taxon>Pseudonocardiales</taxon>
        <taxon>Pseudonocardiaceae</taxon>
        <taxon>Amycolatopsis</taxon>
    </lineage>
</organism>
<dbReference type="OrthoDB" id="3628183at2"/>
<protein>
    <recommendedName>
        <fullName evidence="2">Clp R domain-containing protein</fullName>
    </recommendedName>
</protein>
<dbReference type="Proteomes" id="UP000658656">
    <property type="component" value="Unassembled WGS sequence"/>
</dbReference>
<dbReference type="Pfam" id="PF02861">
    <property type="entry name" value="Clp_N"/>
    <property type="match status" value="1"/>
</dbReference>
<evidence type="ECO:0000313" key="3">
    <source>
        <dbReference type="EMBL" id="GHF50037.1"/>
    </source>
</evidence>
<feature type="domain" description="Clp R" evidence="2">
    <location>
        <begin position="2"/>
        <end position="144"/>
    </location>
</feature>
<name>A0A8H9M4Q0_9PSEU</name>